<gene>
    <name evidence="1" type="ORF">TNCT_404331</name>
</gene>
<proteinExistence type="predicted"/>
<sequence>MDLLRHFKTQWILCKQGTPRTLSKSPYTKAGPLLGSQCPDLISRGTFRAIPATVPFIIQQSCVLMSRQQRTFQDNNACLIPGHNGMVFHSACLLLNKQCLNLSMDSGYLRRRNASTQQNSGLKLSMNILRTLTSNTGFHTTSGPETSWASVYLGTIQRKVLFYPLSRTVDFVFNVQHTPCLFDYKACFKPVNGPPKISRRNGSLNKETARTLIRKVLILKQAHQDHSAQ</sequence>
<dbReference type="Proteomes" id="UP000887116">
    <property type="component" value="Unassembled WGS sequence"/>
</dbReference>
<reference evidence="1" key="1">
    <citation type="submission" date="2020-07" db="EMBL/GenBank/DDBJ databases">
        <title>Multicomponent nature underlies the extraordinary mechanical properties of spider dragline silk.</title>
        <authorList>
            <person name="Kono N."/>
            <person name="Nakamura H."/>
            <person name="Mori M."/>
            <person name="Yoshida Y."/>
            <person name="Ohtoshi R."/>
            <person name="Malay A.D."/>
            <person name="Moran D.A.P."/>
            <person name="Tomita M."/>
            <person name="Numata K."/>
            <person name="Arakawa K."/>
        </authorList>
    </citation>
    <scope>NUCLEOTIDE SEQUENCE</scope>
</reference>
<accession>A0A8X6JWU2</accession>
<name>A0A8X6JWU2_TRICU</name>
<comment type="caution">
    <text evidence="1">The sequence shown here is derived from an EMBL/GenBank/DDBJ whole genome shotgun (WGS) entry which is preliminary data.</text>
</comment>
<keyword evidence="2" id="KW-1185">Reference proteome</keyword>
<organism evidence="1 2">
    <name type="scientific">Trichonephila clavata</name>
    <name type="common">Joro spider</name>
    <name type="synonym">Nephila clavata</name>
    <dbReference type="NCBI Taxonomy" id="2740835"/>
    <lineage>
        <taxon>Eukaryota</taxon>
        <taxon>Metazoa</taxon>
        <taxon>Ecdysozoa</taxon>
        <taxon>Arthropoda</taxon>
        <taxon>Chelicerata</taxon>
        <taxon>Arachnida</taxon>
        <taxon>Araneae</taxon>
        <taxon>Araneomorphae</taxon>
        <taxon>Entelegynae</taxon>
        <taxon>Araneoidea</taxon>
        <taxon>Nephilidae</taxon>
        <taxon>Trichonephila</taxon>
    </lineage>
</organism>
<evidence type="ECO:0000313" key="1">
    <source>
        <dbReference type="EMBL" id="GFR20841.1"/>
    </source>
</evidence>
<protein>
    <submittedName>
        <fullName evidence="1">Uncharacterized protein</fullName>
    </submittedName>
</protein>
<evidence type="ECO:0000313" key="2">
    <source>
        <dbReference type="Proteomes" id="UP000887116"/>
    </source>
</evidence>
<dbReference type="EMBL" id="BMAO01018087">
    <property type="protein sequence ID" value="GFR20841.1"/>
    <property type="molecule type" value="Genomic_DNA"/>
</dbReference>
<dbReference type="AlphaFoldDB" id="A0A8X6JWU2"/>